<dbReference type="GO" id="GO:0006289">
    <property type="term" value="P:nucleotide-excision repair"/>
    <property type="evidence" value="ECO:0007669"/>
    <property type="project" value="UniProtKB-UniRule"/>
</dbReference>
<evidence type="ECO:0000256" key="5">
    <source>
        <dbReference type="ARBA" id="ARBA00022763"/>
    </source>
</evidence>
<proteinExistence type="inferred from homology"/>
<dbReference type="GO" id="GO:0005524">
    <property type="term" value="F:ATP binding"/>
    <property type="evidence" value="ECO:0007669"/>
    <property type="project" value="UniProtKB-UniRule"/>
</dbReference>
<dbReference type="InterPro" id="IPR036876">
    <property type="entry name" value="UVR_dom_sf"/>
</dbReference>
<dbReference type="InterPro" id="IPR004807">
    <property type="entry name" value="UvrB"/>
</dbReference>
<feature type="region of interest" description="Disordered" evidence="16">
    <location>
        <begin position="598"/>
        <end position="635"/>
    </location>
</feature>
<dbReference type="InterPro" id="IPR027417">
    <property type="entry name" value="P-loop_NTPase"/>
</dbReference>
<dbReference type="RefSeq" id="WP_012139419.1">
    <property type="nucleotide sequence ID" value="NZ_KE007328.1"/>
</dbReference>
<dbReference type="CDD" id="cd18790">
    <property type="entry name" value="SF2_C_UvrB"/>
    <property type="match status" value="1"/>
</dbReference>
<keyword evidence="10 13" id="KW-0742">SOS response</keyword>
<evidence type="ECO:0000259" key="18">
    <source>
        <dbReference type="PROSITE" id="PS51192"/>
    </source>
</evidence>
<dbReference type="GO" id="GO:0009381">
    <property type="term" value="F:excinuclease ABC activity"/>
    <property type="evidence" value="ECO:0007669"/>
    <property type="project" value="UniProtKB-UniRule"/>
</dbReference>
<evidence type="ECO:0000313" key="20">
    <source>
        <dbReference type="EMBL" id="EON90922.1"/>
    </source>
</evidence>
<keyword evidence="21" id="KW-1185">Reference proteome</keyword>
<dbReference type="GO" id="GO:0009432">
    <property type="term" value="P:SOS response"/>
    <property type="evidence" value="ECO:0007669"/>
    <property type="project" value="UniProtKB-UniRule"/>
</dbReference>
<dbReference type="HOGENOM" id="CLU_009621_2_1_6"/>
<evidence type="ECO:0000256" key="8">
    <source>
        <dbReference type="ARBA" id="ARBA00022881"/>
    </source>
</evidence>
<keyword evidence="9 13" id="KW-0234">DNA repair</keyword>
<feature type="coiled-coil region" evidence="15">
    <location>
        <begin position="258"/>
        <end position="292"/>
    </location>
</feature>
<evidence type="ECO:0000256" key="10">
    <source>
        <dbReference type="ARBA" id="ARBA00023236"/>
    </source>
</evidence>
<comment type="subunit">
    <text evidence="11 13 14">Forms a heterotetramer with UvrA during the search for lesions. Interacts with UvrC in an incision complex.</text>
</comment>
<evidence type="ECO:0000256" key="14">
    <source>
        <dbReference type="RuleBase" id="RU003587"/>
    </source>
</evidence>
<keyword evidence="5 13" id="KW-0227">DNA damage</keyword>
<evidence type="ECO:0000256" key="11">
    <source>
        <dbReference type="ARBA" id="ARBA00026033"/>
    </source>
</evidence>
<dbReference type="SMART" id="SM00487">
    <property type="entry name" value="DEXDc"/>
    <property type="match status" value="1"/>
</dbReference>
<dbReference type="eggNOG" id="COG0556">
    <property type="taxonomic scope" value="Bacteria"/>
</dbReference>
<dbReference type="InterPro" id="IPR041471">
    <property type="entry name" value="UvrB_inter"/>
</dbReference>
<dbReference type="PROSITE" id="PS50151">
    <property type="entry name" value="UVR"/>
    <property type="match status" value="1"/>
</dbReference>
<evidence type="ECO:0000256" key="4">
    <source>
        <dbReference type="ARBA" id="ARBA00022741"/>
    </source>
</evidence>
<evidence type="ECO:0000256" key="12">
    <source>
        <dbReference type="ARBA" id="ARBA00029504"/>
    </source>
</evidence>
<dbReference type="SUPFAM" id="SSF52540">
    <property type="entry name" value="P-loop containing nucleoside triphosphate hydrolases"/>
    <property type="match status" value="2"/>
</dbReference>
<dbReference type="Pfam" id="PF17757">
    <property type="entry name" value="UvrB_inter"/>
    <property type="match status" value="1"/>
</dbReference>
<dbReference type="Pfam" id="PF12344">
    <property type="entry name" value="UvrB"/>
    <property type="match status" value="1"/>
</dbReference>
<dbReference type="GO" id="GO:0009380">
    <property type="term" value="C:excinuclease repair complex"/>
    <property type="evidence" value="ECO:0007669"/>
    <property type="project" value="InterPro"/>
</dbReference>
<dbReference type="PATRIC" id="fig|1318628.3.peg.3224"/>
<keyword evidence="4 13" id="KW-0547">Nucleotide-binding</keyword>
<dbReference type="GO" id="GO:0016887">
    <property type="term" value="F:ATP hydrolysis activity"/>
    <property type="evidence" value="ECO:0007669"/>
    <property type="project" value="InterPro"/>
</dbReference>
<dbReference type="InterPro" id="IPR024759">
    <property type="entry name" value="UvrB_YAD/RRR_dom"/>
</dbReference>
<comment type="subcellular location">
    <subcellularLocation>
        <location evidence="1 13 14">Cytoplasm</location>
    </subcellularLocation>
</comment>
<dbReference type="Pfam" id="PF04851">
    <property type="entry name" value="ResIII"/>
    <property type="match status" value="1"/>
</dbReference>
<dbReference type="Pfam" id="PF00271">
    <property type="entry name" value="Helicase_C"/>
    <property type="match status" value="1"/>
</dbReference>
<sequence>MKDGAFKVDSPFQPAGDQPKAIAELVDGIQSGLAHQTLLGVTGSGKTFSIANVIQQVQRPTIIMAHNKTLAAQLYGEFREFFPDNAVEYFVSYYDYYQPEAYVPSSDTFIEKDASINEHIEQMRLSATKALLERPDAIIVATVSSIYGLGDPQSYLKMMLHLDRGDQIDQRDILRRLAELQYTRNDVEFHRANYRVRGDVIDVFPAESEKEAIRIELFDDEVENLSYFDPLTGEVLRRVPRVTIYPKSHYVTPRQTVLDAVERIKVELDERLQQLRDNNRLVEAQRLEERARYDIEMMMELGYCNGIENYSRYLSGRRPGEAPPTLFDYLPPNALLVVDESHVTIPQIGAMYKGDRSRKETLVEYGFRLPSALDNRPMRFDEWERIAPQMIFVSATPGNYEADHAGQVVEQVVRPTGLLDPEIEVRPASTQVDDLLSEIRARTAVNERVLVTTLTKRMAEDLTDFLMEHDIRVRYLHSDIDTVERVEIIRDLRRGEFDVLVGINLLREGLDMPEVSLVSILDADKEGFLRSERSLIQTIGRAARNIHGKAILYGDRITGSMQRAIDETERRRAKQEAHNLEQGITPQGLNKKIADIMEGAGGGGRGRRRAERPGEKAAEEAEQYRARTGNKSPQEVLKEVARLEDEMYKAAAELDFETAARLRDDISELKEAALRTG</sequence>
<dbReference type="Gene3D" id="6.10.140.240">
    <property type="match status" value="1"/>
</dbReference>
<dbReference type="PANTHER" id="PTHR24029">
    <property type="entry name" value="UVRABC SYSTEM PROTEIN B"/>
    <property type="match status" value="1"/>
</dbReference>
<dbReference type="Proteomes" id="UP000016540">
    <property type="component" value="Unassembled WGS sequence"/>
</dbReference>
<feature type="domain" description="UVR" evidence="17">
    <location>
        <begin position="637"/>
        <end position="672"/>
    </location>
</feature>
<dbReference type="InterPro" id="IPR001650">
    <property type="entry name" value="Helicase_C-like"/>
</dbReference>
<dbReference type="InterPro" id="IPR006935">
    <property type="entry name" value="Helicase/UvrB_N"/>
</dbReference>
<organism evidence="20 21">
    <name type="scientific">Marinobacter lipolyticus SM19</name>
    <dbReference type="NCBI Taxonomy" id="1318628"/>
    <lineage>
        <taxon>Bacteria</taxon>
        <taxon>Pseudomonadati</taxon>
        <taxon>Pseudomonadota</taxon>
        <taxon>Gammaproteobacteria</taxon>
        <taxon>Pseudomonadales</taxon>
        <taxon>Marinobacteraceae</taxon>
        <taxon>Marinobacter</taxon>
    </lineage>
</organism>
<evidence type="ECO:0000256" key="3">
    <source>
        <dbReference type="ARBA" id="ARBA00022490"/>
    </source>
</evidence>
<comment type="caution">
    <text evidence="20">The sequence shown here is derived from an EMBL/GenBank/DDBJ whole genome shotgun (WGS) entry which is preliminary data.</text>
</comment>
<dbReference type="PROSITE" id="PS51194">
    <property type="entry name" value="HELICASE_CTER"/>
    <property type="match status" value="1"/>
</dbReference>
<name>R8AX73_9GAMM</name>
<keyword evidence="7 13" id="KW-0067">ATP-binding</keyword>
<dbReference type="EMBL" id="ASAD01000021">
    <property type="protein sequence ID" value="EON90922.1"/>
    <property type="molecule type" value="Genomic_DNA"/>
</dbReference>
<evidence type="ECO:0000256" key="7">
    <source>
        <dbReference type="ARBA" id="ARBA00022840"/>
    </source>
</evidence>
<dbReference type="PROSITE" id="PS51192">
    <property type="entry name" value="HELICASE_ATP_BIND_1"/>
    <property type="match status" value="1"/>
</dbReference>
<feature type="domain" description="Helicase ATP-binding" evidence="18">
    <location>
        <begin position="27"/>
        <end position="160"/>
    </location>
</feature>
<keyword evidence="15" id="KW-0175">Coiled coil</keyword>
<keyword evidence="3 13" id="KW-0963">Cytoplasm</keyword>
<reference evidence="20 21" key="1">
    <citation type="journal article" date="2013" name="Genome Announc.">
        <title>Draft Genome Sequence of the Moderately Halophilic Bacterium Marinobacter lipolyticus Strain SM19.</title>
        <authorList>
            <person name="Papke R.T."/>
            <person name="de la Haba R.R."/>
            <person name="Infante-Dominguez C."/>
            <person name="Perez D."/>
            <person name="Sanchez-Porro C."/>
            <person name="Lapierre P."/>
            <person name="Ventosa A."/>
        </authorList>
    </citation>
    <scope>NUCLEOTIDE SEQUENCE [LARGE SCALE GENOMIC DNA]</scope>
    <source>
        <strain evidence="20 21">SM19</strain>
    </source>
</reference>
<evidence type="ECO:0000259" key="19">
    <source>
        <dbReference type="PROSITE" id="PS51194"/>
    </source>
</evidence>
<protein>
    <recommendedName>
        <fullName evidence="12 13">UvrABC system protein B</fullName>
        <shortName evidence="13">Protein UvrB</shortName>
    </recommendedName>
    <alternativeName>
        <fullName evidence="13">Excinuclease ABC subunit B</fullName>
    </alternativeName>
</protein>
<evidence type="ECO:0000256" key="6">
    <source>
        <dbReference type="ARBA" id="ARBA00022769"/>
    </source>
</evidence>
<evidence type="ECO:0000256" key="1">
    <source>
        <dbReference type="ARBA" id="ARBA00004496"/>
    </source>
</evidence>
<dbReference type="GO" id="GO:0005737">
    <property type="term" value="C:cytoplasm"/>
    <property type="evidence" value="ECO:0007669"/>
    <property type="project" value="UniProtKB-SubCell"/>
</dbReference>
<dbReference type="FunFam" id="3.40.50.300:FF:000477">
    <property type="entry name" value="UvrABC system protein B"/>
    <property type="match status" value="1"/>
</dbReference>
<feature type="domain" description="Helicase C-terminal" evidence="19">
    <location>
        <begin position="431"/>
        <end position="597"/>
    </location>
</feature>
<dbReference type="STRING" id="1318628.MARLIPOL_16124"/>
<dbReference type="FunFam" id="3.40.50.300:FF:000257">
    <property type="entry name" value="UvrABC system protein B"/>
    <property type="match status" value="1"/>
</dbReference>
<feature type="binding site" evidence="13">
    <location>
        <begin position="40"/>
        <end position="47"/>
    </location>
    <ligand>
        <name>ATP</name>
        <dbReference type="ChEBI" id="CHEBI:30616"/>
    </ligand>
</feature>
<dbReference type="InterPro" id="IPR014001">
    <property type="entry name" value="Helicase_ATP-bd"/>
</dbReference>
<comment type="function">
    <text evidence="13">The UvrABC repair system catalyzes the recognition and processing of DNA lesions. A damage recognition complex composed of 2 UvrA and 2 UvrB subunits scans DNA for abnormalities. Upon binding of the UvrA(2)B(2) complex to a putative damaged site, the DNA wraps around one UvrB monomer. DNA wrap is dependent on ATP binding by UvrB and probably causes local melting of the DNA helix, facilitating insertion of UvrB beta-hairpin between the DNA strands. Then UvrB probes one DNA strand for the presence of a lesion. If a lesion is found the UvrA subunits dissociate and the UvrB-DNA preincision complex is formed. This complex is subsequently bound by UvrC and the second UvrB is released. If no lesion is found, the DNA wraps around the other UvrB subunit that will check the other stand for damage.</text>
</comment>
<feature type="compositionally biased region" description="Basic and acidic residues" evidence="16">
    <location>
        <begin position="611"/>
        <end position="625"/>
    </location>
</feature>
<evidence type="ECO:0000259" key="17">
    <source>
        <dbReference type="PROSITE" id="PS50151"/>
    </source>
</evidence>
<accession>R8AX73</accession>
<evidence type="ECO:0000313" key="21">
    <source>
        <dbReference type="Proteomes" id="UP000016540"/>
    </source>
</evidence>
<dbReference type="GO" id="GO:0003677">
    <property type="term" value="F:DNA binding"/>
    <property type="evidence" value="ECO:0007669"/>
    <property type="project" value="UniProtKB-UniRule"/>
</dbReference>
<keyword evidence="6 13" id="KW-0228">DNA excision</keyword>
<dbReference type="InterPro" id="IPR001943">
    <property type="entry name" value="UVR_dom"/>
</dbReference>
<dbReference type="NCBIfam" id="TIGR00631">
    <property type="entry name" value="uvrb"/>
    <property type="match status" value="1"/>
</dbReference>
<dbReference type="Gene3D" id="4.10.860.10">
    <property type="entry name" value="UVR domain"/>
    <property type="match status" value="1"/>
</dbReference>
<dbReference type="PANTHER" id="PTHR24029:SF0">
    <property type="entry name" value="UVRABC SYSTEM PROTEIN B"/>
    <property type="match status" value="1"/>
</dbReference>
<dbReference type="HAMAP" id="MF_00204">
    <property type="entry name" value="UvrB"/>
    <property type="match status" value="1"/>
</dbReference>
<evidence type="ECO:0000256" key="16">
    <source>
        <dbReference type="SAM" id="MobiDB-lite"/>
    </source>
</evidence>
<evidence type="ECO:0000256" key="2">
    <source>
        <dbReference type="ARBA" id="ARBA00008533"/>
    </source>
</evidence>
<comment type="domain">
    <text evidence="13">The beta-hairpin motif is involved in DNA binding.</text>
</comment>
<dbReference type="Gene3D" id="3.40.50.300">
    <property type="entry name" value="P-loop containing nucleotide triphosphate hydrolases"/>
    <property type="match status" value="3"/>
</dbReference>
<keyword evidence="8 13" id="KW-0267">Excision nuclease</keyword>
<dbReference type="AlphaFoldDB" id="R8AX73"/>
<evidence type="ECO:0000256" key="13">
    <source>
        <dbReference type="HAMAP-Rule" id="MF_00204"/>
    </source>
</evidence>
<dbReference type="NCBIfam" id="NF003673">
    <property type="entry name" value="PRK05298.1"/>
    <property type="match status" value="1"/>
</dbReference>
<dbReference type="CDD" id="cd17916">
    <property type="entry name" value="DEXHc_UvrB"/>
    <property type="match status" value="1"/>
</dbReference>
<comment type="similarity">
    <text evidence="2 13 14">Belongs to the UvrB family.</text>
</comment>
<evidence type="ECO:0000256" key="9">
    <source>
        <dbReference type="ARBA" id="ARBA00023204"/>
    </source>
</evidence>
<dbReference type="SUPFAM" id="SSF46600">
    <property type="entry name" value="C-terminal UvrC-binding domain of UvrB"/>
    <property type="match status" value="1"/>
</dbReference>
<dbReference type="Pfam" id="PF02151">
    <property type="entry name" value="UVR"/>
    <property type="match status" value="1"/>
</dbReference>
<evidence type="ECO:0000256" key="15">
    <source>
        <dbReference type="SAM" id="Coils"/>
    </source>
</evidence>
<dbReference type="SMART" id="SM00490">
    <property type="entry name" value="HELICc"/>
    <property type="match status" value="1"/>
</dbReference>
<gene>
    <name evidence="13" type="primary">uvrB</name>
    <name evidence="20" type="ORF">MARLIPOL_16124</name>
</gene>
<feature type="short sequence motif" description="Beta-hairpin" evidence="13">
    <location>
        <begin position="93"/>
        <end position="116"/>
    </location>
</feature>